<protein>
    <submittedName>
        <fullName evidence="3">Cell wall-active antibiotics response protein</fullName>
    </submittedName>
</protein>
<dbReference type="OrthoDB" id="2351415at2"/>
<feature type="domain" description="Cell wall-active antibiotics response LiaF-like C-terminal" evidence="2">
    <location>
        <begin position="129"/>
        <end position="242"/>
    </location>
</feature>
<accession>A0A1L3MLT6</accession>
<evidence type="ECO:0000259" key="2">
    <source>
        <dbReference type="Pfam" id="PF09922"/>
    </source>
</evidence>
<feature type="transmembrane region" description="Helical" evidence="1">
    <location>
        <begin position="12"/>
        <end position="43"/>
    </location>
</feature>
<dbReference type="NCBIfam" id="NF040535">
    <property type="entry name" value="LiaF_C_term"/>
    <property type="match status" value="1"/>
</dbReference>
<evidence type="ECO:0000313" key="3">
    <source>
        <dbReference type="EMBL" id="APH03298.1"/>
    </source>
</evidence>
<dbReference type="RefSeq" id="WP_072578081.1">
    <property type="nucleotide sequence ID" value="NZ_CP016020.1"/>
</dbReference>
<keyword evidence="1" id="KW-0472">Membrane</keyword>
<evidence type="ECO:0000256" key="1">
    <source>
        <dbReference type="SAM" id="Phobius"/>
    </source>
</evidence>
<keyword evidence="1" id="KW-0812">Transmembrane</keyword>
<sequence>MLRHIKSDYVNWFILIGLLLLLLEVLFFNGGLIITFIISIGAIYLGSKWKPKVIGKISYGVGWFWLVITILNMITFRYFLFVILIYLIVQYYQTQKKPREIKIKELLKQEESLQENAVFQRKKILDNRFFSSQETPHQAYEWNDVNIQVGIGNTEIDLSETVLPKGESVIFIRSLVGNVTIFVPYEIEIHINHSVMAGTVSIFREHDERVVNENVVYQSENYPTADEKIRLFTSMISGRLEVKRI</sequence>
<dbReference type="EMBL" id="CP016020">
    <property type="protein sequence ID" value="APH03298.1"/>
    <property type="molecule type" value="Genomic_DNA"/>
</dbReference>
<dbReference type="InterPro" id="IPR016975">
    <property type="entry name" value="Cell_wall_LiaF"/>
</dbReference>
<dbReference type="Pfam" id="PF09922">
    <property type="entry name" value="LiaF-like_C"/>
    <property type="match status" value="1"/>
</dbReference>
<feature type="transmembrane region" description="Helical" evidence="1">
    <location>
        <begin position="63"/>
        <end position="89"/>
    </location>
</feature>
<proteinExistence type="predicted"/>
<dbReference type="KEGG" id="bwh:A9C19_00195"/>
<evidence type="ECO:0000313" key="4">
    <source>
        <dbReference type="Proteomes" id="UP000181936"/>
    </source>
</evidence>
<dbReference type="PIRSF" id="PIRSF031509">
    <property type="entry name" value="Cell_wall_LiaF/YvqF"/>
    <property type="match status" value="1"/>
</dbReference>
<organism evidence="3 4">
    <name type="scientific">Bacillus weihaiensis</name>
    <dbReference type="NCBI Taxonomy" id="1547283"/>
    <lineage>
        <taxon>Bacteria</taxon>
        <taxon>Bacillati</taxon>
        <taxon>Bacillota</taxon>
        <taxon>Bacilli</taxon>
        <taxon>Bacillales</taxon>
        <taxon>Bacillaceae</taxon>
        <taxon>Bacillus</taxon>
    </lineage>
</organism>
<dbReference type="InterPro" id="IPR047793">
    <property type="entry name" value="LiaF_C"/>
</dbReference>
<dbReference type="GO" id="GO:0016020">
    <property type="term" value="C:membrane"/>
    <property type="evidence" value="ECO:0007669"/>
    <property type="project" value="InterPro"/>
</dbReference>
<dbReference type="Proteomes" id="UP000181936">
    <property type="component" value="Chromosome"/>
</dbReference>
<dbReference type="STRING" id="1547283.A9C19_00195"/>
<keyword evidence="4" id="KW-1185">Reference proteome</keyword>
<dbReference type="InterPro" id="IPR024425">
    <property type="entry name" value="LiaF-like_C"/>
</dbReference>
<name>A0A1L3MLT6_9BACI</name>
<keyword evidence="1" id="KW-1133">Transmembrane helix</keyword>
<gene>
    <name evidence="3" type="ORF">A9C19_00195</name>
</gene>
<reference evidence="3 4" key="1">
    <citation type="journal article" date="2016" name="Sci. Rep.">
        <title>Complete genome sequence and transcriptomic analysis of a novel marine strain Bacillus weihaiensis reveals the mechanism of brown algae degradation.</title>
        <authorList>
            <person name="Zhu Y."/>
            <person name="Chen P."/>
            <person name="Bao Y."/>
            <person name="Men Y."/>
            <person name="Zeng Y."/>
            <person name="Yang J."/>
            <person name="Sun J."/>
            <person name="Sun Y."/>
        </authorList>
    </citation>
    <scope>NUCLEOTIDE SEQUENCE [LARGE SCALE GENOMIC DNA]</scope>
    <source>
        <strain evidence="3 4">Alg07</strain>
    </source>
</reference>
<dbReference type="AlphaFoldDB" id="A0A1L3MLT6"/>